<evidence type="ECO:0000256" key="5">
    <source>
        <dbReference type="ARBA" id="ARBA00022695"/>
    </source>
</evidence>
<evidence type="ECO:0000256" key="9">
    <source>
        <dbReference type="ARBA" id="ARBA00023163"/>
    </source>
</evidence>
<dbReference type="GO" id="GO:0000428">
    <property type="term" value="C:DNA-directed RNA polymerase complex"/>
    <property type="evidence" value="ECO:0007669"/>
    <property type="project" value="UniProtKB-KW"/>
</dbReference>
<dbReference type="EC" id="2.7.7.6" evidence="11"/>
<dbReference type="InterPro" id="IPR042102">
    <property type="entry name" value="RNA_pol_Rpb1_3_sf"/>
</dbReference>
<dbReference type="Pfam" id="PF04997">
    <property type="entry name" value="RNA_pol_Rpb1_1"/>
    <property type="match status" value="1"/>
</dbReference>
<dbReference type="GO" id="GO:0046872">
    <property type="term" value="F:metal ion binding"/>
    <property type="evidence" value="ECO:0007669"/>
    <property type="project" value="UniProtKB-KW"/>
</dbReference>
<dbReference type="InterPro" id="IPR015700">
    <property type="entry name" value="RPC1"/>
</dbReference>
<dbReference type="InterPro" id="IPR007066">
    <property type="entry name" value="RNA_pol_Rpb1_3"/>
</dbReference>
<keyword evidence="14" id="KW-1185">Reference proteome</keyword>
<accession>A0A9Q0MFP4</accession>
<evidence type="ECO:0000256" key="7">
    <source>
        <dbReference type="ARBA" id="ARBA00022833"/>
    </source>
</evidence>
<dbReference type="Pfam" id="PF04998">
    <property type="entry name" value="RNA_pol_Rpb1_5"/>
    <property type="match status" value="1"/>
</dbReference>
<evidence type="ECO:0000256" key="4">
    <source>
        <dbReference type="ARBA" id="ARBA00022679"/>
    </source>
</evidence>
<dbReference type="GO" id="GO:0003899">
    <property type="term" value="F:DNA-directed RNA polymerase activity"/>
    <property type="evidence" value="ECO:0007669"/>
    <property type="project" value="UniProtKB-EC"/>
</dbReference>
<dbReference type="FunFam" id="2.40.40.20:FF:000019">
    <property type="entry name" value="DNA-directed RNA polymerase II subunit RPB1"/>
    <property type="match status" value="1"/>
</dbReference>
<name>A0A9Q0MFP4_BLOTA</name>
<dbReference type="CDD" id="cd02583">
    <property type="entry name" value="RNAP_III_RPC1_N"/>
    <property type="match status" value="1"/>
</dbReference>
<dbReference type="InterPro" id="IPR007083">
    <property type="entry name" value="RNA_pol_Rpb1_4"/>
</dbReference>
<dbReference type="InterPro" id="IPR006592">
    <property type="entry name" value="RNA_pol_N"/>
</dbReference>
<dbReference type="Gene3D" id="1.10.274.100">
    <property type="entry name" value="RNA polymerase Rpb1, domain 3"/>
    <property type="match status" value="1"/>
</dbReference>
<keyword evidence="9 11" id="KW-0804">Transcription</keyword>
<keyword evidence="7" id="KW-0862">Zinc</keyword>
<dbReference type="InterPro" id="IPR007081">
    <property type="entry name" value="RNA_pol_Rpb1_5"/>
</dbReference>
<dbReference type="Gene3D" id="6.10.250.2940">
    <property type="match status" value="1"/>
</dbReference>
<sequence length="1318" mass="148438">MASSNIAQASGVVPQLNHSYGVESVGAKSLTCATCYKDAMQCVGHFGSVELCYPVYHVGYFSYTMEILQSICKRCANVLLSYEQRNKYMIKLVDDLNPLAKKIVHKEIIALCKKVKTCPHCDSPNGLIKKFGFLKIFHLTKAVNSVLVNRIFEANKATVEEIQEYFGSSCEFLSPHTVLKLFEKIPKTDYIFLLLLNNTPMDLICTYIPVPPCIIRPSSHNTSGVRSTEDELTMKLNEILIANESLKKRIQDGSIFIQVMDTWDFLQVLVSVYINSDVRNLPPQHSSVASGQGVAQRLKGKEGRFRANLSGKRVNYSARTVISPDPNLGIDEVGIPLKIASHMTYPVHVAPFNIDLMRQLVLNGPKAYPGAVLLFKKDGSKKFLSFVDRKVQSRKLEVGDIVYRHMLNGDYVLFNRQPSLHRLSIMCHRVRVHPDQTFKFNECVCSPYNADFDGDEMNVHFMQYEEAKAEAASLMQSKQNMTSPRNGEPVIAPIQDFITSIYLMTCPNAFFTKYEVCQIISNLMSVKDVKKRIIIPKPAIIKPFPVWTGKQLFSIILKPFKETKVNLNLIYKSKAYTGGKGRYQNEMYIHIRNSEHISGTIDKSVIGGGSKKNIFYLILKQYDSDNAIETMLRLCRVSSFFLTNRGFSIGIDDVTPNEALKRQKAQLVESGYSKVNEYIDAFNQKTLSPITGLTQEQTLESLILKELSDIRDHAGQACIKELRTTSGKKNAPMIMAKSGAKGSYINVSQMAVCVGQQSIRGQRVGEGFSNRVLPHFQPGEKGPKAKGFVANSFWSGLDPYEFFFHAMAGREGLLDTAVKTAETGYMQRRLVKGLEDLVVHYDYSVRNSNGEVIQFNYGDDSIDPINIEASELVIDLSHYWNHILAQQASVDNRLPILSAEQMNNFIDAKIDSCLKIPDFYRTKIKDFLYQESQNLFSAKYTQLAPIVNVTEWHLEQFLQRIETKFVTAKIDPGTAIGAICAQSIGEPTTQMTLKTFHFTGVASMNITQGVPRITEIINATKVPSTPFIYAELIDSKHDTAAEKAKLLIEQVYLDQICKKIYQCQLDGKLCYILHLNDELCRLQLNLNESSLRDEIMSQLKPDECEIYYPYVKIFPSIKRMIYLPKVFEYEISQVCVSGNRQVERVTIREDKGKYYLMVEGNGFLNVLGTTGINHRTSTSNNIHEVASVLGIEASRSTIISEIKSTMSNHGITIDERHLMLLADTMTASGYVVGMTRAGFSKVKSSTIKMASFERTIDNLYQASYYNNKDDLLGASECIIVGAPTKMGTGFFDIIPDMTSKTIDYKKYKRTFIESGVDF</sequence>
<dbReference type="Pfam" id="PF04983">
    <property type="entry name" value="RNA_pol_Rpb1_3"/>
    <property type="match status" value="1"/>
</dbReference>
<dbReference type="Gene3D" id="1.10.150.390">
    <property type="match status" value="1"/>
</dbReference>
<dbReference type="Gene3D" id="3.30.1490.180">
    <property type="entry name" value="RNA polymerase ii"/>
    <property type="match status" value="1"/>
</dbReference>
<dbReference type="SUPFAM" id="SSF64484">
    <property type="entry name" value="beta and beta-prime subunits of DNA dependent RNA-polymerase"/>
    <property type="match status" value="1"/>
</dbReference>
<organism evidence="13 14">
    <name type="scientific">Blomia tropicalis</name>
    <name type="common">Mite</name>
    <dbReference type="NCBI Taxonomy" id="40697"/>
    <lineage>
        <taxon>Eukaryota</taxon>
        <taxon>Metazoa</taxon>
        <taxon>Ecdysozoa</taxon>
        <taxon>Arthropoda</taxon>
        <taxon>Chelicerata</taxon>
        <taxon>Arachnida</taxon>
        <taxon>Acari</taxon>
        <taxon>Acariformes</taxon>
        <taxon>Sarcoptiformes</taxon>
        <taxon>Astigmata</taxon>
        <taxon>Glycyphagoidea</taxon>
        <taxon>Echimyopodidae</taxon>
        <taxon>Blomia</taxon>
    </lineage>
</organism>
<dbReference type="InterPro" id="IPR000722">
    <property type="entry name" value="RNA_pol_asu"/>
</dbReference>
<comment type="catalytic activity">
    <reaction evidence="11">
        <text>RNA(n) + a ribonucleoside 5'-triphosphate = RNA(n+1) + diphosphate</text>
        <dbReference type="Rhea" id="RHEA:21248"/>
        <dbReference type="Rhea" id="RHEA-COMP:14527"/>
        <dbReference type="Rhea" id="RHEA-COMP:17342"/>
        <dbReference type="ChEBI" id="CHEBI:33019"/>
        <dbReference type="ChEBI" id="CHEBI:61557"/>
        <dbReference type="ChEBI" id="CHEBI:140395"/>
        <dbReference type="EC" id="2.7.7.6"/>
    </reaction>
</comment>
<gene>
    <name evidence="13" type="ORF">RDWZM_001255</name>
</gene>
<comment type="function">
    <text evidence="11">DNA-dependent RNA polymerase catalyzes the transcription of DNA into RNA using the four ribonucleoside triphosphates as substrates.</text>
</comment>
<comment type="caution">
    <text evidence="13">The sequence shown here is derived from an EMBL/GenBank/DDBJ whole genome shotgun (WGS) entry which is preliminary data.</text>
</comment>
<dbReference type="Proteomes" id="UP001142055">
    <property type="component" value="Chromosome 1"/>
</dbReference>
<evidence type="ECO:0000256" key="3">
    <source>
        <dbReference type="ARBA" id="ARBA00022478"/>
    </source>
</evidence>
<keyword evidence="8" id="KW-0460">Magnesium</keyword>
<dbReference type="Gene3D" id="1.10.132.30">
    <property type="match status" value="1"/>
</dbReference>
<dbReference type="OMA" id="AVCPPYN"/>
<comment type="subcellular location">
    <subcellularLocation>
        <location evidence="1">Nucleus</location>
    </subcellularLocation>
</comment>
<evidence type="ECO:0000256" key="8">
    <source>
        <dbReference type="ARBA" id="ARBA00022842"/>
    </source>
</evidence>
<protein>
    <recommendedName>
        <fullName evidence="11">DNA-directed RNA polymerase subunit</fullName>
        <ecNumber evidence="11">2.7.7.6</ecNumber>
    </recommendedName>
</protein>
<reference evidence="13" key="1">
    <citation type="submission" date="2022-12" db="EMBL/GenBank/DDBJ databases">
        <title>Genome assemblies of Blomia tropicalis.</title>
        <authorList>
            <person name="Cui Y."/>
        </authorList>
    </citation>
    <scope>NUCLEOTIDE SEQUENCE</scope>
    <source>
        <tissue evidence="13">Adult mites</tissue>
    </source>
</reference>
<evidence type="ECO:0000256" key="1">
    <source>
        <dbReference type="ARBA" id="ARBA00004123"/>
    </source>
</evidence>
<keyword evidence="3 11" id="KW-0240">DNA-directed RNA polymerase</keyword>
<evidence type="ECO:0000256" key="10">
    <source>
        <dbReference type="ARBA" id="ARBA00023242"/>
    </source>
</evidence>
<dbReference type="InterPro" id="IPR044893">
    <property type="entry name" value="RNA_pol_Rpb1_clamp_domain"/>
</dbReference>
<keyword evidence="5 11" id="KW-0548">Nucleotidyltransferase</keyword>
<evidence type="ECO:0000256" key="6">
    <source>
        <dbReference type="ARBA" id="ARBA00022723"/>
    </source>
</evidence>
<keyword evidence="4 11" id="KW-0808">Transferase</keyword>
<dbReference type="PANTHER" id="PTHR48446:SF1">
    <property type="entry name" value="DNA-DIRECTED RNA POLYMERASE SUBUNIT BETA' N-TERMINAL SECTION"/>
    <property type="match status" value="1"/>
</dbReference>
<dbReference type="Pfam" id="PF05000">
    <property type="entry name" value="RNA_pol_Rpb1_4"/>
    <property type="match status" value="1"/>
</dbReference>
<dbReference type="Gene3D" id="2.40.40.20">
    <property type="match status" value="1"/>
</dbReference>
<dbReference type="PANTHER" id="PTHR48446">
    <property type="entry name" value="DNA-DIRECTED RNA POLYMERASE SUBUNIT BETA' N-TERMINAL SECTION"/>
    <property type="match status" value="1"/>
</dbReference>
<dbReference type="Pfam" id="PF00623">
    <property type="entry name" value="RNA_pol_Rpb1_2"/>
    <property type="match status" value="1"/>
</dbReference>
<dbReference type="GO" id="GO:0006351">
    <property type="term" value="P:DNA-templated transcription"/>
    <property type="evidence" value="ECO:0007669"/>
    <property type="project" value="InterPro"/>
</dbReference>
<keyword evidence="6" id="KW-0479">Metal-binding</keyword>
<dbReference type="EMBL" id="JAPWDV010000001">
    <property type="protein sequence ID" value="KAJ6222710.1"/>
    <property type="molecule type" value="Genomic_DNA"/>
</dbReference>
<feature type="domain" description="RNA polymerase N-terminal" evidence="12">
    <location>
        <begin position="201"/>
        <end position="505"/>
    </location>
</feature>
<evidence type="ECO:0000259" key="12">
    <source>
        <dbReference type="SMART" id="SM00663"/>
    </source>
</evidence>
<dbReference type="NCBIfam" id="NF006336">
    <property type="entry name" value="PRK08566.1"/>
    <property type="match status" value="1"/>
</dbReference>
<proteinExistence type="inferred from homology"/>
<keyword evidence="10" id="KW-0539">Nucleus</keyword>
<dbReference type="GO" id="GO:0031981">
    <property type="term" value="C:nuclear lumen"/>
    <property type="evidence" value="ECO:0007669"/>
    <property type="project" value="UniProtKB-ARBA"/>
</dbReference>
<evidence type="ECO:0000313" key="13">
    <source>
        <dbReference type="EMBL" id="KAJ6222710.1"/>
    </source>
</evidence>
<dbReference type="Gene3D" id="6.20.50.80">
    <property type="match status" value="1"/>
</dbReference>
<dbReference type="Gene3D" id="4.10.860.120">
    <property type="entry name" value="RNA polymerase II, clamp domain"/>
    <property type="match status" value="1"/>
</dbReference>
<dbReference type="InterPro" id="IPR038120">
    <property type="entry name" value="Rpb1_funnel_sf"/>
</dbReference>
<dbReference type="GO" id="GO:0003677">
    <property type="term" value="F:DNA binding"/>
    <property type="evidence" value="ECO:0007669"/>
    <property type="project" value="InterPro"/>
</dbReference>
<evidence type="ECO:0000256" key="2">
    <source>
        <dbReference type="ARBA" id="ARBA00006460"/>
    </source>
</evidence>
<dbReference type="InterPro" id="IPR007080">
    <property type="entry name" value="RNA_pol_Rpb1_1"/>
</dbReference>
<dbReference type="SMART" id="SM00663">
    <property type="entry name" value="RPOLA_N"/>
    <property type="match status" value="1"/>
</dbReference>
<evidence type="ECO:0000256" key="11">
    <source>
        <dbReference type="RuleBase" id="RU004279"/>
    </source>
</evidence>
<dbReference type="InterPro" id="IPR035697">
    <property type="entry name" value="RNAP_III_RPC1_N"/>
</dbReference>
<evidence type="ECO:0000313" key="14">
    <source>
        <dbReference type="Proteomes" id="UP001142055"/>
    </source>
</evidence>
<comment type="similarity">
    <text evidence="2 11">Belongs to the RNA polymerase beta' chain family.</text>
</comment>